<reference evidence="2 3" key="1">
    <citation type="submission" date="2016-02" db="EMBL/GenBank/DDBJ databases">
        <title>Biosynthesis of antibiotic leucinostatins and their inhibition on Phytophthora in bio-control Purpureocillium lilacinum.</title>
        <authorList>
            <person name="Wang G."/>
            <person name="Liu Z."/>
            <person name="Lin R."/>
            <person name="Li E."/>
            <person name="Mao Z."/>
            <person name="Ling J."/>
            <person name="Yin W."/>
            <person name="Xie B."/>
        </authorList>
    </citation>
    <scope>NUCLEOTIDE SEQUENCE [LARGE SCALE GENOMIC DNA]</scope>
    <source>
        <strain evidence="1">PLBJ-1</strain>
        <strain evidence="2">PLFJ-1</strain>
    </source>
</reference>
<organism evidence="2 3">
    <name type="scientific">Purpureocillium lilacinum</name>
    <name type="common">Paecilomyces lilacinus</name>
    <dbReference type="NCBI Taxonomy" id="33203"/>
    <lineage>
        <taxon>Eukaryota</taxon>
        <taxon>Fungi</taxon>
        <taxon>Dikarya</taxon>
        <taxon>Ascomycota</taxon>
        <taxon>Pezizomycotina</taxon>
        <taxon>Sordariomycetes</taxon>
        <taxon>Hypocreomycetidae</taxon>
        <taxon>Hypocreales</taxon>
        <taxon>Ophiocordycipitaceae</taxon>
        <taxon>Purpureocillium</taxon>
    </lineage>
</organism>
<name>A0A179GUD6_PURLI</name>
<protein>
    <submittedName>
        <fullName evidence="2">Uncharacterized protein</fullName>
    </submittedName>
</protein>
<comment type="caution">
    <text evidence="2">The sequence shown here is derived from an EMBL/GenBank/DDBJ whole genome shotgun (WGS) entry which is preliminary data.</text>
</comment>
<dbReference type="EMBL" id="LSBH01000008">
    <property type="protein sequence ID" value="OAQ75330.1"/>
    <property type="molecule type" value="Genomic_DNA"/>
</dbReference>
<sequence length="97" mass="10053">MRLSLPNARVSRSCEFLAAAQKGEAQLSLDSASFAVPGATTAKGDGTCMVQGPMALPGPPAGPLLCLGWALGNGDRPLRRRVRLRFAHGIGAHGESK</sequence>
<evidence type="ECO:0000313" key="3">
    <source>
        <dbReference type="Proteomes" id="UP000078340"/>
    </source>
</evidence>
<proteinExistence type="predicted"/>
<dbReference type="Proteomes" id="UP000078240">
    <property type="component" value="Unassembled WGS sequence"/>
</dbReference>
<dbReference type="AlphaFoldDB" id="A0A179GUD6"/>
<accession>A0A179GUD6</accession>
<dbReference type="EMBL" id="LSBI01000009">
    <property type="protein sequence ID" value="OAQ80960.1"/>
    <property type="molecule type" value="Genomic_DNA"/>
</dbReference>
<evidence type="ECO:0000313" key="1">
    <source>
        <dbReference type="EMBL" id="OAQ75330.1"/>
    </source>
</evidence>
<evidence type="ECO:0000313" key="2">
    <source>
        <dbReference type="EMBL" id="OAQ80960.1"/>
    </source>
</evidence>
<gene>
    <name evidence="1" type="ORF">VFPBJ_09305</name>
    <name evidence="2" type="ORF">VFPFJ_09413</name>
</gene>
<dbReference type="Proteomes" id="UP000078340">
    <property type="component" value="Unassembled WGS sequence"/>
</dbReference>